<dbReference type="CDD" id="cd01297">
    <property type="entry name" value="D-aminoacylase"/>
    <property type="match status" value="1"/>
</dbReference>
<dbReference type="SUPFAM" id="SSF51556">
    <property type="entry name" value="Metallo-dependent hydrolases"/>
    <property type="match status" value="1"/>
</dbReference>
<feature type="domain" description="Amidohydrolase 3" evidence="1">
    <location>
        <begin position="44"/>
        <end position="511"/>
    </location>
</feature>
<dbReference type="InterPro" id="IPR011059">
    <property type="entry name" value="Metal-dep_hydrolase_composite"/>
</dbReference>
<dbReference type="SUPFAM" id="SSF51338">
    <property type="entry name" value="Composite domain of metallo-dependent hydrolases"/>
    <property type="match status" value="1"/>
</dbReference>
<comment type="caution">
    <text evidence="2">The sequence shown here is derived from an EMBL/GenBank/DDBJ whole genome shotgun (WGS) entry which is preliminary data.</text>
</comment>
<dbReference type="Proteomes" id="UP000321058">
    <property type="component" value="Unassembled WGS sequence"/>
</dbReference>
<keyword evidence="3" id="KW-1185">Reference proteome</keyword>
<proteinExistence type="predicted"/>
<name>A0A512NFZ9_9HYPH</name>
<reference evidence="2 3" key="1">
    <citation type="submission" date="2019-07" db="EMBL/GenBank/DDBJ databases">
        <title>Whole genome shotgun sequence of Reyranella soli NBRC 108950.</title>
        <authorList>
            <person name="Hosoyama A."/>
            <person name="Uohara A."/>
            <person name="Ohji S."/>
            <person name="Ichikawa N."/>
        </authorList>
    </citation>
    <scope>NUCLEOTIDE SEQUENCE [LARGE SCALE GENOMIC DNA]</scope>
    <source>
        <strain evidence="2 3">NBRC 108950</strain>
    </source>
</reference>
<accession>A0A512NFZ9</accession>
<dbReference type="InterPro" id="IPR013108">
    <property type="entry name" value="Amidohydro_3"/>
</dbReference>
<dbReference type="RefSeq" id="WP_170303339.1">
    <property type="nucleotide sequence ID" value="NZ_BKAJ01000089.1"/>
</dbReference>
<evidence type="ECO:0000259" key="1">
    <source>
        <dbReference type="Pfam" id="PF07969"/>
    </source>
</evidence>
<evidence type="ECO:0000313" key="2">
    <source>
        <dbReference type="EMBL" id="GEP57875.1"/>
    </source>
</evidence>
<dbReference type="Gene3D" id="3.20.20.140">
    <property type="entry name" value="Metal-dependent hydrolases"/>
    <property type="match status" value="1"/>
</dbReference>
<organism evidence="2 3">
    <name type="scientific">Reyranella soli</name>
    <dbReference type="NCBI Taxonomy" id="1230389"/>
    <lineage>
        <taxon>Bacteria</taxon>
        <taxon>Pseudomonadati</taxon>
        <taxon>Pseudomonadota</taxon>
        <taxon>Alphaproteobacteria</taxon>
        <taxon>Hyphomicrobiales</taxon>
        <taxon>Reyranellaceae</taxon>
        <taxon>Reyranella</taxon>
    </lineage>
</organism>
<dbReference type="GO" id="GO:0016812">
    <property type="term" value="F:hydrolase activity, acting on carbon-nitrogen (but not peptide) bonds, in cyclic amides"/>
    <property type="evidence" value="ECO:0007669"/>
    <property type="project" value="TreeGrafter"/>
</dbReference>
<sequence>MDDILIRGGQVIDGTGAPARVADVAIRAGRIVAIEADRADSADRVIDAHGSVVAPGFIDIHTHSDFTLPLNPKAEAKIRQGVTTEVVGNCGFSVAPALPGKVDALREYLSGSAPWLTFEETDFARYMDRWPDIAVNTVMQVGHNTLRLMAMGMENRAPREAELRHMQDMLEEGLLAGALGLSSGLFTAPGSFSERDELRALGRVLKAHGARYSSHIRDESHAVHEAVAEAIDIGEHCGVHVQIAHMKLSGTDSWGQADRLLAAIDAARGRGVDVHGDQYPYDWATNPLRFLLPTWLHEGGVSATLERLADPYVRSRIRQKIAEVGFNNFGQIESWADIRIAISPRGAAEPGRTIEEIARERRCDPLDAVCDVIIADKGATRIVVRSMSEADVRAIAADPSALVGSDGPCVAPYGVTGQGKPHPRLYGTFPRLIGHYARDLGLLTLPQAIAKMTGGAAAALGLADRGLLREGQAADVVLFDPATIIDRSTYDDPHQYPAGIATVIVNGTIVIDGSEHTGALPGRLLRRRGAVLA</sequence>
<protein>
    <submittedName>
        <fullName evidence="2">N-acyl-D-amino-acid deacylase</fullName>
    </submittedName>
</protein>
<dbReference type="InterPro" id="IPR050378">
    <property type="entry name" value="Metallo-dep_Hydrolases_sf"/>
</dbReference>
<dbReference type="PANTHER" id="PTHR11647">
    <property type="entry name" value="HYDRANTOINASE/DIHYDROPYRIMIDINASE FAMILY MEMBER"/>
    <property type="match status" value="1"/>
</dbReference>
<dbReference type="Pfam" id="PF07969">
    <property type="entry name" value="Amidohydro_3"/>
    <property type="match status" value="1"/>
</dbReference>
<dbReference type="InterPro" id="IPR032466">
    <property type="entry name" value="Metal_Hydrolase"/>
</dbReference>
<dbReference type="InterPro" id="IPR023100">
    <property type="entry name" value="D-aminoacylase_insert_dom_sf"/>
</dbReference>
<dbReference type="AlphaFoldDB" id="A0A512NFZ9"/>
<gene>
    <name evidence="2" type="ORF">RSO01_50410</name>
</gene>
<dbReference type="GO" id="GO:0016811">
    <property type="term" value="F:hydrolase activity, acting on carbon-nitrogen (but not peptide) bonds, in linear amides"/>
    <property type="evidence" value="ECO:0007669"/>
    <property type="project" value="InterPro"/>
</dbReference>
<dbReference type="Gene3D" id="2.30.40.10">
    <property type="entry name" value="Urease, subunit C, domain 1"/>
    <property type="match status" value="1"/>
</dbReference>
<dbReference type="EMBL" id="BKAJ01000089">
    <property type="protein sequence ID" value="GEP57875.1"/>
    <property type="molecule type" value="Genomic_DNA"/>
</dbReference>
<dbReference type="Gene3D" id="3.30.1490.130">
    <property type="entry name" value="D-aminoacylase. Domain 3"/>
    <property type="match status" value="1"/>
</dbReference>
<dbReference type="GO" id="GO:0005829">
    <property type="term" value="C:cytosol"/>
    <property type="evidence" value="ECO:0007669"/>
    <property type="project" value="TreeGrafter"/>
</dbReference>
<dbReference type="PANTHER" id="PTHR11647:SF1">
    <property type="entry name" value="COLLAPSIN RESPONSE MEDIATOR PROTEIN"/>
    <property type="match status" value="1"/>
</dbReference>
<evidence type="ECO:0000313" key="3">
    <source>
        <dbReference type="Proteomes" id="UP000321058"/>
    </source>
</evidence>